<accession>A0AAF0FAM7</accession>
<evidence type="ECO:0000256" key="7">
    <source>
        <dbReference type="ARBA" id="ARBA00022679"/>
    </source>
</evidence>
<keyword evidence="15" id="KW-1185">Reference proteome</keyword>
<evidence type="ECO:0000259" key="13">
    <source>
        <dbReference type="Pfam" id="PF04101"/>
    </source>
</evidence>
<evidence type="ECO:0000256" key="5">
    <source>
        <dbReference type="ARBA" id="ARBA00017468"/>
    </source>
</evidence>
<sequence>MTIILVTVGTTQFDALVKAVVSREFLDVIAGESSWEPPIRLIVQHGSSAVPGLDAHHPAVFQHETFESFQYETVEVLLKPYINNLVSWIDRAELVVTHAGAGTLLEALRSQKHPRIMAVPNSDLMDDHQRELAEILYEENYVMIGEIA</sequence>
<protein>
    <recommendedName>
        <fullName evidence="5 12">UDP-N-acetylglucosamine transferase subunit ALG13</fullName>
        <ecNumber evidence="4 12">2.4.1.141</ecNumber>
    </recommendedName>
    <alternativeName>
        <fullName evidence="10 12">Asparagine-linked glycosylation protein 13</fullName>
    </alternativeName>
</protein>
<dbReference type="PANTHER" id="PTHR12867:SF6">
    <property type="entry name" value="N-ACETYLGLUCOSAMINYLDIPHOSPHODOLICHOL N-ACETYLGLUCOSAMINYLTRANSFERASE"/>
    <property type="match status" value="1"/>
</dbReference>
<proteinExistence type="inferred from homology"/>
<evidence type="ECO:0000256" key="3">
    <source>
        <dbReference type="ARBA" id="ARBA00011198"/>
    </source>
</evidence>
<organism evidence="14 15">
    <name type="scientific">Malassezia psittaci</name>
    <dbReference type="NCBI Taxonomy" id="1821823"/>
    <lineage>
        <taxon>Eukaryota</taxon>
        <taxon>Fungi</taxon>
        <taxon>Dikarya</taxon>
        <taxon>Basidiomycota</taxon>
        <taxon>Ustilaginomycotina</taxon>
        <taxon>Malasseziomycetes</taxon>
        <taxon>Malasseziales</taxon>
        <taxon>Malasseziaceae</taxon>
        <taxon>Malassezia</taxon>
    </lineage>
</organism>
<dbReference type="Proteomes" id="UP001214628">
    <property type="component" value="Chromosome 8"/>
</dbReference>
<dbReference type="Gene3D" id="3.40.50.2000">
    <property type="entry name" value="Glycogen Phosphorylase B"/>
    <property type="match status" value="1"/>
</dbReference>
<evidence type="ECO:0000256" key="2">
    <source>
        <dbReference type="ARBA" id="ARBA00006962"/>
    </source>
</evidence>
<dbReference type="GO" id="GO:0006488">
    <property type="term" value="P:dolichol-linked oligosaccharide biosynthetic process"/>
    <property type="evidence" value="ECO:0007669"/>
    <property type="project" value="InterPro"/>
</dbReference>
<dbReference type="PANTHER" id="PTHR12867">
    <property type="entry name" value="GLYCOSYL TRANSFERASE-RELATED"/>
    <property type="match status" value="1"/>
</dbReference>
<evidence type="ECO:0000256" key="10">
    <source>
        <dbReference type="ARBA" id="ARBA00032061"/>
    </source>
</evidence>
<evidence type="ECO:0000256" key="9">
    <source>
        <dbReference type="ARBA" id="ARBA00024804"/>
    </source>
</evidence>
<keyword evidence="6 12" id="KW-0328">Glycosyltransferase</keyword>
<evidence type="ECO:0000313" key="15">
    <source>
        <dbReference type="Proteomes" id="UP001214628"/>
    </source>
</evidence>
<dbReference type="GO" id="GO:0004577">
    <property type="term" value="F:N-acetylglucosaminyldiphosphodolichol N-acetylglucosaminyltransferase activity"/>
    <property type="evidence" value="ECO:0007669"/>
    <property type="project" value="UniProtKB-EC"/>
</dbReference>
<evidence type="ECO:0000256" key="4">
    <source>
        <dbReference type="ARBA" id="ARBA00012614"/>
    </source>
</evidence>
<comment type="catalytic activity">
    <reaction evidence="11">
        <text>an N-acetyl-alpha-D-glucosaminyl-diphospho-di-trans,poly-cis-dolichol + UDP-N-acetyl-alpha-D-glucosamine = an N,N'-diacetylchitobiosyl-diphospho-di-trans,poly-cis-dolichol + UDP + H(+)</text>
        <dbReference type="Rhea" id="RHEA:23380"/>
        <dbReference type="Rhea" id="RHEA-COMP:19507"/>
        <dbReference type="Rhea" id="RHEA-COMP:19510"/>
        <dbReference type="ChEBI" id="CHEBI:15378"/>
        <dbReference type="ChEBI" id="CHEBI:57269"/>
        <dbReference type="ChEBI" id="CHEBI:57705"/>
        <dbReference type="ChEBI" id="CHEBI:58223"/>
        <dbReference type="ChEBI" id="CHEBI:58427"/>
        <dbReference type="EC" id="2.4.1.141"/>
    </reaction>
</comment>
<dbReference type="EC" id="2.4.1.141" evidence="4 12"/>
<keyword evidence="8 12" id="KW-0256">Endoplasmic reticulum</keyword>
<dbReference type="EMBL" id="CP118382">
    <property type="protein sequence ID" value="WFD45370.1"/>
    <property type="molecule type" value="Genomic_DNA"/>
</dbReference>
<evidence type="ECO:0000256" key="12">
    <source>
        <dbReference type="RuleBase" id="RU362128"/>
    </source>
</evidence>
<name>A0AAF0FAM7_9BASI</name>
<evidence type="ECO:0000256" key="8">
    <source>
        <dbReference type="ARBA" id="ARBA00022824"/>
    </source>
</evidence>
<gene>
    <name evidence="12 14" type="primary">ALG13</name>
    <name evidence="14" type="ORF">MPSI1_004052</name>
</gene>
<keyword evidence="7 12" id="KW-0808">Transferase</keyword>
<dbReference type="GO" id="GO:0005783">
    <property type="term" value="C:endoplasmic reticulum"/>
    <property type="evidence" value="ECO:0007669"/>
    <property type="project" value="UniProtKB-SubCell"/>
</dbReference>
<dbReference type="InterPro" id="IPR007235">
    <property type="entry name" value="Glyco_trans_28_C"/>
</dbReference>
<reference evidence="14" key="1">
    <citation type="submission" date="2023-02" db="EMBL/GenBank/DDBJ databases">
        <title>Mating type loci evolution in Malassezia.</title>
        <authorList>
            <person name="Coelho M.A."/>
        </authorList>
    </citation>
    <scope>NUCLEOTIDE SEQUENCE</scope>
    <source>
        <strain evidence="14">CBS 14136</strain>
    </source>
</reference>
<comment type="function">
    <text evidence="9 12">Involved in protein N-glycosylation. Essential for the second step of the dolichol-linked oligosaccharide pathway.</text>
</comment>
<dbReference type="AlphaFoldDB" id="A0AAF0FAM7"/>
<dbReference type="InterPro" id="IPR039042">
    <property type="entry name" value="Alg13-like"/>
</dbReference>
<comment type="subcellular location">
    <subcellularLocation>
        <location evidence="1 12">Endoplasmic reticulum</location>
    </subcellularLocation>
</comment>
<comment type="similarity">
    <text evidence="2 12">Belongs to the glycosyltransferase 28 family.</text>
</comment>
<evidence type="ECO:0000256" key="6">
    <source>
        <dbReference type="ARBA" id="ARBA00022676"/>
    </source>
</evidence>
<evidence type="ECO:0000313" key="14">
    <source>
        <dbReference type="EMBL" id="WFD45370.1"/>
    </source>
</evidence>
<feature type="domain" description="Glycosyl transferase family 28 C-terminal" evidence="13">
    <location>
        <begin position="3"/>
        <end position="141"/>
    </location>
</feature>
<dbReference type="Pfam" id="PF04101">
    <property type="entry name" value="Glyco_tran_28_C"/>
    <property type="match status" value="1"/>
</dbReference>
<dbReference type="SUPFAM" id="SSF53756">
    <property type="entry name" value="UDP-Glycosyltransferase/glycogen phosphorylase"/>
    <property type="match status" value="1"/>
</dbReference>
<comment type="subunit">
    <text evidence="3 12">Heterodimer with ALG14 to form a functional enzyme.</text>
</comment>
<evidence type="ECO:0000256" key="11">
    <source>
        <dbReference type="ARBA" id="ARBA00048184"/>
    </source>
</evidence>
<evidence type="ECO:0000256" key="1">
    <source>
        <dbReference type="ARBA" id="ARBA00004240"/>
    </source>
</evidence>